<organism evidence="1 2">
    <name type="scientific">Kalanchoe fedtschenkoi</name>
    <name type="common">Lavender scallops</name>
    <name type="synonym">South American air plant</name>
    <dbReference type="NCBI Taxonomy" id="63787"/>
    <lineage>
        <taxon>Eukaryota</taxon>
        <taxon>Viridiplantae</taxon>
        <taxon>Streptophyta</taxon>
        <taxon>Embryophyta</taxon>
        <taxon>Tracheophyta</taxon>
        <taxon>Spermatophyta</taxon>
        <taxon>Magnoliopsida</taxon>
        <taxon>eudicotyledons</taxon>
        <taxon>Gunneridae</taxon>
        <taxon>Pentapetalae</taxon>
        <taxon>Saxifragales</taxon>
        <taxon>Crassulaceae</taxon>
        <taxon>Kalanchoe</taxon>
    </lineage>
</organism>
<protein>
    <submittedName>
        <fullName evidence="1">Uncharacterized protein</fullName>
    </submittedName>
</protein>
<evidence type="ECO:0000313" key="1">
    <source>
        <dbReference type="EnsemblPlants" id="Kaladp0060s0082.1.v1.1.CDS.1"/>
    </source>
</evidence>
<keyword evidence="2" id="KW-1185">Reference proteome</keyword>
<dbReference type="EnsemblPlants" id="Kaladp0060s0082.1.v1.1">
    <property type="protein sequence ID" value="Kaladp0060s0082.1.v1.1.CDS.1"/>
    <property type="gene ID" value="Kaladp0060s0082.v1.1"/>
</dbReference>
<name>A0A7N0UC12_KALFE</name>
<dbReference type="Proteomes" id="UP000594263">
    <property type="component" value="Unplaced"/>
</dbReference>
<proteinExistence type="predicted"/>
<evidence type="ECO:0000313" key="2">
    <source>
        <dbReference type="Proteomes" id="UP000594263"/>
    </source>
</evidence>
<dbReference type="Gramene" id="Kaladp0060s0082.1.v1.1">
    <property type="protein sequence ID" value="Kaladp0060s0082.1.v1.1.CDS.1"/>
    <property type="gene ID" value="Kaladp0060s0082.v1.1"/>
</dbReference>
<sequence length="85" mass="10253">MKRAERQIYETINNKAVKSTCSVITKNHMCISTITNMKKNRHTMSQGKRQCLTWEWMMHRLPRINSHEHHRLTYSKANRHILFCI</sequence>
<dbReference type="AlphaFoldDB" id="A0A7N0UC12"/>
<accession>A0A7N0UC12</accession>
<reference evidence="1" key="1">
    <citation type="submission" date="2021-01" db="UniProtKB">
        <authorList>
            <consortium name="EnsemblPlants"/>
        </authorList>
    </citation>
    <scope>IDENTIFICATION</scope>
</reference>